<dbReference type="EMBL" id="KZ819638">
    <property type="protein sequence ID" value="PWN88408.1"/>
    <property type="molecule type" value="Genomic_DNA"/>
</dbReference>
<dbReference type="AlphaFoldDB" id="A0A316YIF3"/>
<dbReference type="SUPFAM" id="SSF49785">
    <property type="entry name" value="Galactose-binding domain-like"/>
    <property type="match status" value="1"/>
</dbReference>
<organism evidence="7 8">
    <name type="scientific">Acaromyces ingoldii</name>
    <dbReference type="NCBI Taxonomy" id="215250"/>
    <lineage>
        <taxon>Eukaryota</taxon>
        <taxon>Fungi</taxon>
        <taxon>Dikarya</taxon>
        <taxon>Basidiomycota</taxon>
        <taxon>Ustilaginomycotina</taxon>
        <taxon>Exobasidiomycetes</taxon>
        <taxon>Exobasidiales</taxon>
        <taxon>Cryptobasidiaceae</taxon>
        <taxon>Acaromyces</taxon>
    </lineage>
</organism>
<feature type="domain" description="Glycoside hydrolase family 2 immunoglobulin-like beta-sandwich" evidence="4">
    <location>
        <begin position="192"/>
        <end position="330"/>
    </location>
</feature>
<comment type="similarity">
    <text evidence="1">Belongs to the glycosyl hydrolase 2 family.</text>
</comment>
<dbReference type="Gene3D" id="3.20.20.80">
    <property type="entry name" value="Glycosidases"/>
    <property type="match status" value="1"/>
</dbReference>
<dbReference type="OrthoDB" id="408320at2759"/>
<dbReference type="Proteomes" id="UP000245768">
    <property type="component" value="Unassembled WGS sequence"/>
</dbReference>
<dbReference type="RefSeq" id="XP_025375606.1">
    <property type="nucleotide sequence ID" value="XM_025522398.1"/>
</dbReference>
<dbReference type="GO" id="GO:0005975">
    <property type="term" value="P:carbohydrate metabolic process"/>
    <property type="evidence" value="ECO:0007669"/>
    <property type="project" value="InterPro"/>
</dbReference>
<reference evidence="7 8" key="1">
    <citation type="journal article" date="2018" name="Mol. Biol. Evol.">
        <title>Broad Genomic Sampling Reveals a Smut Pathogenic Ancestry of the Fungal Clade Ustilaginomycotina.</title>
        <authorList>
            <person name="Kijpornyongpan T."/>
            <person name="Mondo S.J."/>
            <person name="Barry K."/>
            <person name="Sandor L."/>
            <person name="Lee J."/>
            <person name="Lipzen A."/>
            <person name="Pangilinan J."/>
            <person name="LaButti K."/>
            <person name="Hainaut M."/>
            <person name="Henrissat B."/>
            <person name="Grigoriev I.V."/>
            <person name="Spatafora J.W."/>
            <person name="Aime M.C."/>
        </authorList>
    </citation>
    <scope>NUCLEOTIDE SEQUENCE [LARGE SCALE GENOMIC DNA]</scope>
    <source>
        <strain evidence="7 8">MCA 4198</strain>
    </source>
</reference>
<dbReference type="PANTHER" id="PTHR42732">
    <property type="entry name" value="BETA-GALACTOSIDASE"/>
    <property type="match status" value="1"/>
</dbReference>
<sequence>MTVPRSEHPRPDWVRTDRHWSCLNGPWKFAFDDQDEGLDQAWQHDEGRLNQTITVPFAFQTEASGISDKGIHEVVWYSRHVQVPSEVDAATRALLHFGAIDYEATVFVSGSQVTQHRGGHVPFYADITPQVLAAKASGKSEVVVTVRVRDYPHDVTVPRGKQYWKATPESIFYWPTTGIWQPVWLEVAPKSRIERVSIKPDIDQGTIAVNAELLGVGPSSKQSTREARLAVQVALAGIPISRSDVVISNDTASAACTLTVSVPGSSPPEKIRKNLYGSGILPPELEGDSWSGGLALWSPDHPSLYDVTLSLLSADGNETLDKVETYVGMRKISINEEGKICLNNRPYFMALNLDQGYWPKSNLTAPSDEAFKQDILKMKEIGMNGARAHQRVADPRYLYHADKLGYLIWAEMPNAYEYSHAYVERFTQEWLEAMKRDMNHPCIVAWVPINESWGVPNLAISAPQRDHLLSLFHLTRSLDDSRLVVDNDGWEHSKTTVCTFHDYAEHASLRKTCASLASLLAPKASRAVYNPGSAHAAEPIVLSEFGGVSLAGGAKGWGYNEAGSAQDLLGRIRGLVDAVLDGGLVQGYCYTQTADCETEVNGLLTAQREHKLDVAELRKIFGRRP</sequence>
<feature type="domain" description="Glycosyl hydrolases family 2 sugar binding" evidence="6">
    <location>
        <begin position="22"/>
        <end position="148"/>
    </location>
</feature>
<evidence type="ECO:0000313" key="7">
    <source>
        <dbReference type="EMBL" id="PWN88408.1"/>
    </source>
</evidence>
<keyword evidence="3" id="KW-0326">Glycosidase</keyword>
<dbReference type="InterPro" id="IPR006104">
    <property type="entry name" value="Glyco_hydro_2_N"/>
</dbReference>
<protein>
    <submittedName>
        <fullName evidence="7">Glycoside hydrolase family 2 sugar binding protein</fullName>
    </submittedName>
</protein>
<dbReference type="GO" id="GO:0004553">
    <property type="term" value="F:hydrolase activity, hydrolyzing O-glycosyl compounds"/>
    <property type="evidence" value="ECO:0007669"/>
    <property type="project" value="InterPro"/>
</dbReference>
<dbReference type="InterPro" id="IPR013783">
    <property type="entry name" value="Ig-like_fold"/>
</dbReference>
<dbReference type="InterPro" id="IPR008979">
    <property type="entry name" value="Galactose-bd-like_sf"/>
</dbReference>
<evidence type="ECO:0000256" key="3">
    <source>
        <dbReference type="ARBA" id="ARBA00023295"/>
    </source>
</evidence>
<dbReference type="InterPro" id="IPR051913">
    <property type="entry name" value="GH2_Domain-Containing"/>
</dbReference>
<dbReference type="Pfam" id="PF00703">
    <property type="entry name" value="Glyco_hydro_2"/>
    <property type="match status" value="1"/>
</dbReference>
<evidence type="ECO:0000259" key="4">
    <source>
        <dbReference type="Pfam" id="PF00703"/>
    </source>
</evidence>
<dbReference type="PANTHER" id="PTHR42732:SF4">
    <property type="entry name" value="BETA-MANNOSIDASE"/>
    <property type="match status" value="1"/>
</dbReference>
<dbReference type="InterPro" id="IPR017853">
    <property type="entry name" value="GH"/>
</dbReference>
<keyword evidence="2 7" id="KW-0378">Hydrolase</keyword>
<evidence type="ECO:0000256" key="2">
    <source>
        <dbReference type="ARBA" id="ARBA00022801"/>
    </source>
</evidence>
<dbReference type="Gene3D" id="2.60.40.10">
    <property type="entry name" value="Immunoglobulins"/>
    <property type="match status" value="1"/>
</dbReference>
<feature type="domain" description="Glycoside hydrolase family 2 catalytic" evidence="5">
    <location>
        <begin position="370"/>
        <end position="553"/>
    </location>
</feature>
<proteinExistence type="inferred from homology"/>
<dbReference type="Gene3D" id="2.60.120.260">
    <property type="entry name" value="Galactose-binding domain-like"/>
    <property type="match status" value="1"/>
</dbReference>
<dbReference type="InterPro" id="IPR036156">
    <property type="entry name" value="Beta-gal/glucu_dom_sf"/>
</dbReference>
<dbReference type="SUPFAM" id="SSF51445">
    <property type="entry name" value="(Trans)glycosidases"/>
    <property type="match status" value="1"/>
</dbReference>
<dbReference type="InterPro" id="IPR006103">
    <property type="entry name" value="Glyco_hydro_2_cat"/>
</dbReference>
<evidence type="ECO:0000259" key="5">
    <source>
        <dbReference type="Pfam" id="PF02836"/>
    </source>
</evidence>
<evidence type="ECO:0000313" key="8">
    <source>
        <dbReference type="Proteomes" id="UP000245768"/>
    </source>
</evidence>
<accession>A0A316YIF3</accession>
<gene>
    <name evidence="7" type="ORF">FA10DRAFT_268599</name>
</gene>
<dbReference type="GeneID" id="37044314"/>
<name>A0A316YIF3_9BASI</name>
<dbReference type="Pfam" id="PF02837">
    <property type="entry name" value="Glyco_hydro_2_N"/>
    <property type="match status" value="1"/>
</dbReference>
<keyword evidence="8" id="KW-1185">Reference proteome</keyword>
<dbReference type="InParanoid" id="A0A316YIF3"/>
<evidence type="ECO:0000259" key="6">
    <source>
        <dbReference type="Pfam" id="PF02837"/>
    </source>
</evidence>
<dbReference type="InterPro" id="IPR006102">
    <property type="entry name" value="Ig-like_GH2"/>
</dbReference>
<evidence type="ECO:0000256" key="1">
    <source>
        <dbReference type="ARBA" id="ARBA00007401"/>
    </source>
</evidence>
<dbReference type="SUPFAM" id="SSF49303">
    <property type="entry name" value="beta-Galactosidase/glucuronidase domain"/>
    <property type="match status" value="1"/>
</dbReference>
<dbReference type="Pfam" id="PF02836">
    <property type="entry name" value="Glyco_hydro_2_C"/>
    <property type="match status" value="1"/>
</dbReference>
<dbReference type="STRING" id="215250.A0A316YIF3"/>